<evidence type="ECO:0000256" key="1">
    <source>
        <dbReference type="ARBA" id="ARBA00022737"/>
    </source>
</evidence>
<feature type="compositionally biased region" description="Low complexity" evidence="2">
    <location>
        <begin position="225"/>
        <end position="234"/>
    </location>
</feature>
<organism evidence="3 4">
    <name type="scientific">Ditylenchus dipsaci</name>
    <dbReference type="NCBI Taxonomy" id="166011"/>
    <lineage>
        <taxon>Eukaryota</taxon>
        <taxon>Metazoa</taxon>
        <taxon>Ecdysozoa</taxon>
        <taxon>Nematoda</taxon>
        <taxon>Chromadorea</taxon>
        <taxon>Rhabditida</taxon>
        <taxon>Tylenchina</taxon>
        <taxon>Tylenchomorpha</taxon>
        <taxon>Sphaerularioidea</taxon>
        <taxon>Anguinidae</taxon>
        <taxon>Anguininae</taxon>
        <taxon>Ditylenchus</taxon>
    </lineage>
</organism>
<feature type="compositionally biased region" description="Basic and acidic residues" evidence="2">
    <location>
        <begin position="211"/>
        <end position="224"/>
    </location>
</feature>
<dbReference type="Proteomes" id="UP000887574">
    <property type="component" value="Unplaced"/>
</dbReference>
<feature type="region of interest" description="Disordered" evidence="2">
    <location>
        <begin position="62"/>
        <end position="149"/>
    </location>
</feature>
<dbReference type="PANTHER" id="PTHR24637:SF351">
    <property type="entry name" value="CUTICLE COLLAGEN DPY-10"/>
    <property type="match status" value="1"/>
</dbReference>
<proteinExistence type="predicted"/>
<dbReference type="WBParaSite" id="jg20747">
    <property type="protein sequence ID" value="jg20747"/>
    <property type="gene ID" value="jg20747"/>
</dbReference>
<keyword evidence="3" id="KW-1185">Reference proteome</keyword>
<name>A0A915DL70_9BILA</name>
<keyword evidence="1" id="KW-0677">Repeat</keyword>
<dbReference type="PANTHER" id="PTHR24637">
    <property type="entry name" value="COLLAGEN"/>
    <property type="match status" value="1"/>
</dbReference>
<dbReference type="AlphaFoldDB" id="A0A915DL70"/>
<feature type="region of interest" description="Disordered" evidence="2">
    <location>
        <begin position="167"/>
        <end position="234"/>
    </location>
</feature>
<evidence type="ECO:0000256" key="2">
    <source>
        <dbReference type="SAM" id="MobiDB-lite"/>
    </source>
</evidence>
<protein>
    <submittedName>
        <fullName evidence="4">Collagen</fullName>
    </submittedName>
</protein>
<evidence type="ECO:0000313" key="4">
    <source>
        <dbReference type="WBParaSite" id="jg20747"/>
    </source>
</evidence>
<sequence length="349" mass="36558">MYNHVQTTIDYVENEMRFCEQSNQEAIMELEVGRQFLKPGNRSTRAIHHGYDAYTATGSNTGYGSDSHESSGVNNGGYDSNNSGGLQVPPATDSVTGSPLQTECPGCCIPGPPGPRGKSGTPGKPGTPGNAGRPGNPGTSPNQTCPIYAHREPPPCRPCPKGPPGIKGWPGFPGDPGPLGAHGEKGKDGDDGAPGARSSGSSRGGPGAPGDKGETPHGEVREGPPGDAGPIGPIGPAGVPVFLAGMDSLDHRAIEAGLEVLEKQASPGILDQKEVLVPRDHLVPQAHVFAKMSTQLFWWDLAQVSHEYPNKPTCNILQLLLAIMAMARNKVLLLNLSNLQISPRHNNYC</sequence>
<accession>A0A915DL70</accession>
<feature type="compositionally biased region" description="Low complexity" evidence="2">
    <location>
        <begin position="70"/>
        <end position="85"/>
    </location>
</feature>
<reference evidence="4" key="1">
    <citation type="submission" date="2022-11" db="UniProtKB">
        <authorList>
            <consortium name="WormBaseParasite"/>
        </authorList>
    </citation>
    <scope>IDENTIFICATION</scope>
</reference>
<evidence type="ECO:0000313" key="3">
    <source>
        <dbReference type="Proteomes" id="UP000887574"/>
    </source>
</evidence>
<feature type="compositionally biased region" description="Low complexity" evidence="2">
    <location>
        <begin position="116"/>
        <end position="128"/>
    </location>
</feature>